<proteinExistence type="predicted"/>
<sequence>MSLRSLGLEHPWLFTHPLFWTAQHLDLVECRFQSVDGDGSSNHAGVETGLHDARKCDQVSTQMAEIFAKSLALKHKTCSLINVLQYNGGTFEQAKDPIVFVFAKRPIDRPECTAFHIAKQYIEERHRDALPIVGYFDYQTIISKRRQKLKPRPHPCKGYNGPVQRLCQRKLSKVTPQTWSQDPYLLCTLLSMAQSLALKSHSAQPNVYVTRLLVTTKSDQEYVHLFEAEISSKLLDILDDPTLSMKHVCWPIIQHSKLPFQPYSTFQMRLTARLIEVHRAQGSLGTEPADFHGSKVISNKRKLPEGNDFTRRIDNCIAGLDGLAFSRGRGQM</sequence>
<reference evidence="1 2" key="1">
    <citation type="submission" date="2017-06" db="EMBL/GenBank/DDBJ databases">
        <title>Comparative genomic analysis of Ambrosia Fusariam Clade fungi.</title>
        <authorList>
            <person name="Stajich J.E."/>
            <person name="Carrillo J."/>
            <person name="Kijimoto T."/>
            <person name="Eskalen A."/>
            <person name="O'Donnell K."/>
            <person name="Kasson M."/>
        </authorList>
    </citation>
    <scope>NUCLEOTIDE SEQUENCE [LARGE SCALE GENOMIC DNA]</scope>
    <source>
        <strain evidence="1 2">NRRL62579</strain>
    </source>
</reference>
<organism evidence="1 2">
    <name type="scientific">Fusarium oligoseptatum</name>
    <dbReference type="NCBI Taxonomy" id="2604345"/>
    <lineage>
        <taxon>Eukaryota</taxon>
        <taxon>Fungi</taxon>
        <taxon>Dikarya</taxon>
        <taxon>Ascomycota</taxon>
        <taxon>Pezizomycotina</taxon>
        <taxon>Sordariomycetes</taxon>
        <taxon>Hypocreomycetidae</taxon>
        <taxon>Hypocreales</taxon>
        <taxon>Nectriaceae</taxon>
        <taxon>Fusarium</taxon>
        <taxon>Fusarium solani species complex</taxon>
    </lineage>
</organism>
<accession>A0A428T146</accession>
<evidence type="ECO:0000313" key="2">
    <source>
        <dbReference type="Proteomes" id="UP000287144"/>
    </source>
</evidence>
<name>A0A428T146_9HYPO</name>
<comment type="caution">
    <text evidence="1">The sequence shown here is derived from an EMBL/GenBank/DDBJ whole genome shotgun (WGS) entry which is preliminary data.</text>
</comment>
<gene>
    <name evidence="1" type="ORF">CEP52_011939</name>
</gene>
<evidence type="ECO:0000313" key="1">
    <source>
        <dbReference type="EMBL" id="RSL95646.1"/>
    </source>
</evidence>
<dbReference type="Proteomes" id="UP000287144">
    <property type="component" value="Unassembled WGS sequence"/>
</dbReference>
<dbReference type="EMBL" id="NKCK01000149">
    <property type="protein sequence ID" value="RSL95646.1"/>
    <property type="molecule type" value="Genomic_DNA"/>
</dbReference>
<dbReference type="AlphaFoldDB" id="A0A428T146"/>
<protein>
    <submittedName>
        <fullName evidence="1">Uncharacterized protein</fullName>
    </submittedName>
</protein>
<keyword evidence="2" id="KW-1185">Reference proteome</keyword>